<keyword evidence="1" id="KW-0175">Coiled coil</keyword>
<feature type="coiled-coil region" evidence="1">
    <location>
        <begin position="60"/>
        <end position="87"/>
    </location>
</feature>
<keyword evidence="3" id="KW-1185">Reference proteome</keyword>
<gene>
    <name evidence="1" type="primary">ubiK</name>
    <name evidence="2" type="ORF">DFQ45_10992</name>
</gene>
<dbReference type="RefSeq" id="WP_101497026.1">
    <property type="nucleotide sequence ID" value="NZ_LNJZ01000008.1"/>
</dbReference>
<dbReference type="UniPathway" id="UPA00232"/>
<dbReference type="PANTHER" id="PTHR38040:SF1">
    <property type="entry name" value="UBIQUINONE BIOSYNTHESIS ACCESSORY FACTOR UBIK"/>
    <property type="match status" value="1"/>
</dbReference>
<sequence length="88" mass="9990">MLAAKSLLESLASRASHLLANEGNLPHHELEKQLKHLLQNALGKLDLVSRDEFDGQMLVLQRTRQRLEALESRVQELEQQLAGPEQQE</sequence>
<dbReference type="Proteomes" id="UP000294575">
    <property type="component" value="Unassembled WGS sequence"/>
</dbReference>
<comment type="caution">
    <text evidence="2">The sequence shown here is derived from an EMBL/GenBank/DDBJ whole genome shotgun (WGS) entry which is preliminary data.</text>
</comment>
<evidence type="ECO:0000313" key="2">
    <source>
        <dbReference type="EMBL" id="TDQ37092.1"/>
    </source>
</evidence>
<protein>
    <recommendedName>
        <fullName evidence="1">Ubiquinone biosynthesis accessory factor UbiK</fullName>
    </recommendedName>
</protein>
<dbReference type="HAMAP" id="MF_02216">
    <property type="entry name" value="UbiK"/>
    <property type="match status" value="1"/>
</dbReference>
<dbReference type="AlphaFoldDB" id="A0A4R6TWI3"/>
<dbReference type="OrthoDB" id="5297354at2"/>
<dbReference type="PANTHER" id="PTHR38040">
    <property type="entry name" value="UBIQUINONE BIOSYNTHESIS ACCESSORY FACTOR UBIK"/>
    <property type="match status" value="1"/>
</dbReference>
<name>A0A4R6TWI3_9GAMM</name>
<accession>A0A4R6TWI3</accession>
<evidence type="ECO:0000256" key="1">
    <source>
        <dbReference type="HAMAP-Rule" id="MF_02216"/>
    </source>
</evidence>
<comment type="similarity">
    <text evidence="1">Belongs to the UbiK family.</text>
</comment>
<dbReference type="Pfam" id="PF04380">
    <property type="entry name" value="BMFP"/>
    <property type="match status" value="1"/>
</dbReference>
<reference evidence="2 3" key="1">
    <citation type="submission" date="2019-03" db="EMBL/GenBank/DDBJ databases">
        <title>Genomic Encyclopedia of Type Strains, Phase IV (KMG-IV): sequencing the most valuable type-strain genomes for metagenomic binning, comparative biology and taxonomic classification.</title>
        <authorList>
            <person name="Goeker M."/>
        </authorList>
    </citation>
    <scope>NUCLEOTIDE SEQUENCE [LARGE SCALE GENOMIC DNA]</scope>
    <source>
        <strain evidence="2 3">DSM 28679</strain>
    </source>
</reference>
<dbReference type="InterPro" id="IPR007475">
    <property type="entry name" value="UbiK"/>
</dbReference>
<dbReference type="EMBL" id="SNYK01000009">
    <property type="protein sequence ID" value="TDQ37092.1"/>
    <property type="molecule type" value="Genomic_DNA"/>
</dbReference>
<dbReference type="GO" id="GO:0005829">
    <property type="term" value="C:cytosol"/>
    <property type="evidence" value="ECO:0007669"/>
    <property type="project" value="TreeGrafter"/>
</dbReference>
<comment type="pathway">
    <text evidence="1">Cofactor biosynthesis; ubiquinone biosynthesis.</text>
</comment>
<keyword evidence="1" id="KW-0963">Cytoplasm</keyword>
<evidence type="ECO:0000313" key="3">
    <source>
        <dbReference type="Proteomes" id="UP000294575"/>
    </source>
</evidence>
<dbReference type="GO" id="GO:0006744">
    <property type="term" value="P:ubiquinone biosynthetic process"/>
    <property type="evidence" value="ECO:0007669"/>
    <property type="project" value="UniProtKB-UniRule"/>
</dbReference>
<keyword evidence="1" id="KW-0831">Ubiquinone biosynthesis</keyword>
<proteinExistence type="inferred from homology"/>
<organism evidence="2 3">
    <name type="scientific">Thiopseudomonas denitrificans</name>
    <dbReference type="NCBI Taxonomy" id="1501432"/>
    <lineage>
        <taxon>Bacteria</taxon>
        <taxon>Pseudomonadati</taxon>
        <taxon>Pseudomonadota</taxon>
        <taxon>Gammaproteobacteria</taxon>
        <taxon>Pseudomonadales</taxon>
        <taxon>Pseudomonadaceae</taxon>
        <taxon>Thiopseudomonas</taxon>
    </lineage>
</organism>
<comment type="function">
    <text evidence="1">Required for efficient ubiquinone (coenzyme Q) biosynthesis. UbiK is probably an accessory factor of Ubi enzymes and facilitates ubiquinone biosynthesis by acting as an assembly factor, a targeting factor, or both.</text>
</comment>
<comment type="subcellular location">
    <subcellularLocation>
        <location evidence="1">Cytoplasm</location>
    </subcellularLocation>
</comment>